<evidence type="ECO:0000313" key="2">
    <source>
        <dbReference type="EMBL" id="CAD7226934.1"/>
    </source>
</evidence>
<reference evidence="2" key="1">
    <citation type="submission" date="2020-11" db="EMBL/GenBank/DDBJ databases">
        <authorList>
            <person name="Tran Van P."/>
        </authorList>
    </citation>
    <scope>NUCLEOTIDE SEQUENCE</scope>
</reference>
<evidence type="ECO:0000256" key="1">
    <source>
        <dbReference type="SAM" id="MobiDB-lite"/>
    </source>
</evidence>
<dbReference type="AlphaFoldDB" id="A0A7R8WAR2"/>
<organism evidence="2">
    <name type="scientific">Cyprideis torosa</name>
    <dbReference type="NCBI Taxonomy" id="163714"/>
    <lineage>
        <taxon>Eukaryota</taxon>
        <taxon>Metazoa</taxon>
        <taxon>Ecdysozoa</taxon>
        <taxon>Arthropoda</taxon>
        <taxon>Crustacea</taxon>
        <taxon>Oligostraca</taxon>
        <taxon>Ostracoda</taxon>
        <taxon>Podocopa</taxon>
        <taxon>Podocopida</taxon>
        <taxon>Cytherocopina</taxon>
        <taxon>Cytheroidea</taxon>
        <taxon>Cytherideidae</taxon>
        <taxon>Cyprideis</taxon>
    </lineage>
</organism>
<feature type="compositionally biased region" description="Polar residues" evidence="1">
    <location>
        <begin position="94"/>
        <end position="107"/>
    </location>
</feature>
<name>A0A7R8WAR2_9CRUS</name>
<protein>
    <submittedName>
        <fullName evidence="2">Uncharacterized protein</fullName>
    </submittedName>
</protein>
<gene>
    <name evidence="2" type="ORF">CTOB1V02_LOCUS4845</name>
</gene>
<feature type="region of interest" description="Disordered" evidence="1">
    <location>
        <begin position="44"/>
        <end position="116"/>
    </location>
</feature>
<sequence>MFMSSSGPREVSVEGGTGGAGAGWPLDEEEIRRQAILRQLYRRPTSGSHSHLLPPGAVNTLPRLEQPTTPCPSWSSQRHLAPPGAVNDTLPLLEQSTTPCPSWSSQRHLAPPGAVNDTLPLLEQERHLAPPGAVNDTFPLLEQSTTPFPSWSSQRHLAPPGAGNDTFPLPLPPDCFAAGIKVSLNVICAKVSMSHVIDEGRILLQLGTVMAAATRGFAFLMHFNFDRHFTNHAVPRTKIFQQSVVFVARLEKSDKNSTASFPSLAGNAIDPVRVEDFEDSSNHILPDHPLISSETSPNPAQKMYSSLKCARKLRFVSEPLDGDLGQEAFAMDDPCA</sequence>
<feature type="compositionally biased region" description="Polar residues" evidence="1">
    <location>
        <begin position="66"/>
        <end position="78"/>
    </location>
</feature>
<proteinExistence type="predicted"/>
<dbReference type="EMBL" id="OB660981">
    <property type="protein sequence ID" value="CAD7226934.1"/>
    <property type="molecule type" value="Genomic_DNA"/>
</dbReference>
<accession>A0A7R8WAR2</accession>
<feature type="region of interest" description="Disordered" evidence="1">
    <location>
        <begin position="1"/>
        <end position="26"/>
    </location>
</feature>